<comment type="caution">
    <text evidence="1">The sequence shown here is derived from an EMBL/GenBank/DDBJ whole genome shotgun (WGS) entry which is preliminary data.</text>
</comment>
<sequence>MRLNLPEIYQWWADQNDTKVEDFDQREKDAAVAASGKAA</sequence>
<dbReference type="AlphaFoldDB" id="A0A0F9BRF8"/>
<name>A0A0F9BRF8_9ZZZZ</name>
<accession>A0A0F9BRF8</accession>
<reference evidence="1" key="1">
    <citation type="journal article" date="2015" name="Nature">
        <title>Complex archaea that bridge the gap between prokaryotes and eukaryotes.</title>
        <authorList>
            <person name="Spang A."/>
            <person name="Saw J.H."/>
            <person name="Jorgensen S.L."/>
            <person name="Zaremba-Niedzwiedzka K."/>
            <person name="Martijn J."/>
            <person name="Lind A.E."/>
            <person name="van Eijk R."/>
            <person name="Schleper C."/>
            <person name="Guy L."/>
            <person name="Ettema T.J."/>
        </authorList>
    </citation>
    <scope>NUCLEOTIDE SEQUENCE</scope>
</reference>
<evidence type="ECO:0000313" key="1">
    <source>
        <dbReference type="EMBL" id="KKK93074.1"/>
    </source>
</evidence>
<dbReference type="EMBL" id="LAZR01047930">
    <property type="protein sequence ID" value="KKK93074.1"/>
    <property type="molecule type" value="Genomic_DNA"/>
</dbReference>
<protein>
    <submittedName>
        <fullName evidence="1">Uncharacterized protein</fullName>
    </submittedName>
</protein>
<gene>
    <name evidence="1" type="ORF">LCGC14_2696540</name>
</gene>
<proteinExistence type="predicted"/>
<organism evidence="1">
    <name type="scientific">marine sediment metagenome</name>
    <dbReference type="NCBI Taxonomy" id="412755"/>
    <lineage>
        <taxon>unclassified sequences</taxon>
        <taxon>metagenomes</taxon>
        <taxon>ecological metagenomes</taxon>
    </lineage>
</organism>